<evidence type="ECO:0000313" key="2">
    <source>
        <dbReference type="Proteomes" id="UP001652620"/>
    </source>
</evidence>
<keyword evidence="1" id="KW-1133">Transmembrane helix</keyword>
<gene>
    <name evidence="3" type="primary">LOC105222110</name>
</gene>
<keyword evidence="1" id="KW-0812">Transmembrane</keyword>
<evidence type="ECO:0000313" key="3">
    <source>
        <dbReference type="RefSeq" id="XP_011197607.1"/>
    </source>
</evidence>
<name>A0A6I9V4N1_BACDO</name>
<keyword evidence="2" id="KW-1185">Reference proteome</keyword>
<proteinExistence type="predicted"/>
<sequence length="65" mass="7370">MVDLTDSSSPFQQSIPNLAFYIPAVVVFGLAALFGYKLYKSLMEKELKKKEKLKTKQAKKSKKTN</sequence>
<keyword evidence="1" id="KW-0472">Membrane</keyword>
<dbReference type="AlphaFoldDB" id="A0A6I9V4N1"/>
<reference evidence="3" key="1">
    <citation type="submission" date="2025-08" db="UniProtKB">
        <authorList>
            <consortium name="RefSeq"/>
        </authorList>
    </citation>
    <scope>IDENTIFICATION</scope>
    <source>
        <tissue evidence="3">Adult</tissue>
    </source>
</reference>
<dbReference type="Proteomes" id="UP001652620">
    <property type="component" value="Chromosome 3"/>
</dbReference>
<organism evidence="2 3">
    <name type="scientific">Bactrocera dorsalis</name>
    <name type="common">Oriental fruit fly</name>
    <name type="synonym">Dacus dorsalis</name>
    <dbReference type="NCBI Taxonomy" id="27457"/>
    <lineage>
        <taxon>Eukaryota</taxon>
        <taxon>Metazoa</taxon>
        <taxon>Ecdysozoa</taxon>
        <taxon>Arthropoda</taxon>
        <taxon>Hexapoda</taxon>
        <taxon>Insecta</taxon>
        <taxon>Pterygota</taxon>
        <taxon>Neoptera</taxon>
        <taxon>Endopterygota</taxon>
        <taxon>Diptera</taxon>
        <taxon>Brachycera</taxon>
        <taxon>Muscomorpha</taxon>
        <taxon>Tephritoidea</taxon>
        <taxon>Tephritidae</taxon>
        <taxon>Bactrocera</taxon>
        <taxon>Bactrocera</taxon>
    </lineage>
</organism>
<feature type="transmembrane region" description="Helical" evidence="1">
    <location>
        <begin position="20"/>
        <end position="39"/>
    </location>
</feature>
<dbReference type="RefSeq" id="XP_011197607.1">
    <property type="nucleotide sequence ID" value="XM_011199305.4"/>
</dbReference>
<dbReference type="GeneID" id="105222110"/>
<protein>
    <submittedName>
        <fullName evidence="3">Uncharacterized protein LOC105222110 isoform X3</fullName>
    </submittedName>
</protein>
<dbReference type="OrthoDB" id="8048189at2759"/>
<evidence type="ECO:0000256" key="1">
    <source>
        <dbReference type="SAM" id="Phobius"/>
    </source>
</evidence>
<accession>A0A6I9V4N1</accession>